<proteinExistence type="inferred from homology"/>
<keyword evidence="3" id="KW-0813">Transport</keyword>
<accession>A0A239L1B5</accession>
<dbReference type="PANTHER" id="PTHR30445:SF3">
    <property type="entry name" value="TRANSPORT PROTEIN YIDE-RELATED"/>
    <property type="match status" value="1"/>
</dbReference>
<feature type="transmembrane region" description="Helical" evidence="8">
    <location>
        <begin position="34"/>
        <end position="53"/>
    </location>
</feature>
<organism evidence="10 11">
    <name type="scientific">Anaerovirgula multivorans</name>
    <dbReference type="NCBI Taxonomy" id="312168"/>
    <lineage>
        <taxon>Bacteria</taxon>
        <taxon>Bacillati</taxon>
        <taxon>Bacillota</taxon>
        <taxon>Clostridia</taxon>
        <taxon>Peptostreptococcales</taxon>
        <taxon>Natronincolaceae</taxon>
        <taxon>Anaerovirgula</taxon>
    </lineage>
</organism>
<evidence type="ECO:0000256" key="4">
    <source>
        <dbReference type="ARBA" id="ARBA00022475"/>
    </source>
</evidence>
<sequence>MKFDYVVWITSPYILMFLAIFTGIILGNIKIGKFNFGASGCLFTGLFIGWVVYRYGLGFQEGEKGYQAVQNMLTAGVIPSTFFTLFLIFFVVAVGLLAAKDLGAVLKKYGLKFVILGFLITLSSAMATYGMVLLGPSDNPYEISGVYTGALTSSPGLAAAIETAKAHATERVIAYESVSIEDKQKFIKILDPSGELTPETLMTLNTEERSQFVRNAEAGIGLGYAVAYPFGVLVVILAINFLPKIFKMNVEKEKERFKQEMTEARMAVKGRKEIAETNFDIIAFTIACFFGYSIGTIEIYLGSLLGYFSLGATGGALIGSLILGYIGKIGFINFRMNSKILSVVRELSLCFFLAIVGLRYGYQVFDAIMGTGVFLALTSLSVGIVGILVGYLVGRYVFKLNWIMLAGAICGGMTSTPGLGVAIDSLESDDPAAGYGAVYPFALLGMVLFTILLHRLPM</sequence>
<name>A0A239L1B5_9FIRM</name>
<dbReference type="NCBIfam" id="TIGR01625">
    <property type="entry name" value="YidE_YbjL_dupl"/>
    <property type="match status" value="1"/>
</dbReference>
<evidence type="ECO:0000256" key="6">
    <source>
        <dbReference type="ARBA" id="ARBA00022989"/>
    </source>
</evidence>
<evidence type="ECO:0000259" key="9">
    <source>
        <dbReference type="Pfam" id="PF06826"/>
    </source>
</evidence>
<evidence type="ECO:0000256" key="7">
    <source>
        <dbReference type="ARBA" id="ARBA00023136"/>
    </source>
</evidence>
<dbReference type="RefSeq" id="WP_089285537.1">
    <property type="nucleotide sequence ID" value="NZ_FZOJ01000059.1"/>
</dbReference>
<keyword evidence="5 8" id="KW-0812">Transmembrane</keyword>
<evidence type="ECO:0000256" key="3">
    <source>
        <dbReference type="ARBA" id="ARBA00022448"/>
    </source>
</evidence>
<protein>
    <submittedName>
        <fullName evidence="10">Putative transport protein</fullName>
    </submittedName>
</protein>
<keyword evidence="6 8" id="KW-1133">Transmembrane helix</keyword>
<dbReference type="OrthoDB" id="9155749at2"/>
<gene>
    <name evidence="10" type="ORF">SAMN05446037_10596</name>
</gene>
<evidence type="ECO:0000256" key="1">
    <source>
        <dbReference type="ARBA" id="ARBA00004651"/>
    </source>
</evidence>
<feature type="transmembrane region" description="Helical" evidence="8">
    <location>
        <begin position="400"/>
        <end position="420"/>
    </location>
</feature>
<dbReference type="InterPro" id="IPR050144">
    <property type="entry name" value="AAE_transporter"/>
</dbReference>
<evidence type="ECO:0000313" key="11">
    <source>
        <dbReference type="Proteomes" id="UP000198304"/>
    </source>
</evidence>
<dbReference type="InterPro" id="IPR006512">
    <property type="entry name" value="YidE_YbjL"/>
</dbReference>
<keyword evidence="4" id="KW-1003">Cell membrane</keyword>
<keyword evidence="11" id="KW-1185">Reference proteome</keyword>
<dbReference type="GO" id="GO:0005886">
    <property type="term" value="C:plasma membrane"/>
    <property type="evidence" value="ECO:0007669"/>
    <property type="project" value="UniProtKB-SubCell"/>
</dbReference>
<feature type="domain" description="YidE/YbjL duplication" evidence="9">
    <location>
        <begin position="16"/>
        <end position="243"/>
    </location>
</feature>
<dbReference type="AlphaFoldDB" id="A0A239L1B5"/>
<feature type="transmembrane region" description="Helical" evidence="8">
    <location>
        <begin position="432"/>
        <end position="453"/>
    </location>
</feature>
<comment type="similarity">
    <text evidence="2">Belongs to the AAE transporter (TC 2.A.81) family.</text>
</comment>
<keyword evidence="7 8" id="KW-0472">Membrane</keyword>
<evidence type="ECO:0000256" key="8">
    <source>
        <dbReference type="SAM" id="Phobius"/>
    </source>
</evidence>
<reference evidence="10 11" key="1">
    <citation type="submission" date="2017-06" db="EMBL/GenBank/DDBJ databases">
        <authorList>
            <person name="Kim H.J."/>
            <person name="Triplett B.A."/>
        </authorList>
    </citation>
    <scope>NUCLEOTIDE SEQUENCE [LARGE SCALE GENOMIC DNA]</scope>
    <source>
        <strain evidence="10 11">SCA</strain>
    </source>
</reference>
<feature type="transmembrane region" description="Helical" evidence="8">
    <location>
        <begin position="73"/>
        <end position="99"/>
    </location>
</feature>
<evidence type="ECO:0000313" key="10">
    <source>
        <dbReference type="EMBL" id="SNT23529.1"/>
    </source>
</evidence>
<feature type="transmembrane region" description="Helical" evidence="8">
    <location>
        <begin position="111"/>
        <end position="132"/>
    </location>
</feature>
<feature type="transmembrane region" description="Helical" evidence="8">
    <location>
        <begin position="343"/>
        <end position="362"/>
    </location>
</feature>
<feature type="transmembrane region" description="Helical" evidence="8">
    <location>
        <begin position="307"/>
        <end position="331"/>
    </location>
</feature>
<evidence type="ECO:0000256" key="2">
    <source>
        <dbReference type="ARBA" id="ARBA00009854"/>
    </source>
</evidence>
<dbReference type="Proteomes" id="UP000198304">
    <property type="component" value="Unassembled WGS sequence"/>
</dbReference>
<feature type="transmembrane region" description="Helical" evidence="8">
    <location>
        <begin position="368"/>
        <end position="393"/>
    </location>
</feature>
<feature type="domain" description="YidE/YbjL duplication" evidence="9">
    <location>
        <begin position="284"/>
        <end position="453"/>
    </location>
</feature>
<comment type="subcellular location">
    <subcellularLocation>
        <location evidence="1">Cell membrane</location>
        <topology evidence="1">Multi-pass membrane protein</topology>
    </subcellularLocation>
</comment>
<evidence type="ECO:0000256" key="5">
    <source>
        <dbReference type="ARBA" id="ARBA00022692"/>
    </source>
</evidence>
<dbReference type="EMBL" id="FZOJ01000059">
    <property type="protein sequence ID" value="SNT23529.1"/>
    <property type="molecule type" value="Genomic_DNA"/>
</dbReference>
<dbReference type="Pfam" id="PF06826">
    <property type="entry name" value="Asp-Al_Ex"/>
    <property type="match status" value="2"/>
</dbReference>
<feature type="transmembrane region" description="Helical" evidence="8">
    <location>
        <begin position="222"/>
        <end position="242"/>
    </location>
</feature>
<dbReference type="PANTHER" id="PTHR30445">
    <property type="entry name" value="K(+)_H(+) ANTIPORTER SUBUNIT KHTT"/>
    <property type="match status" value="1"/>
</dbReference>
<feature type="transmembrane region" description="Helical" evidence="8">
    <location>
        <begin position="281"/>
        <end position="301"/>
    </location>
</feature>
<feature type="transmembrane region" description="Helical" evidence="8">
    <location>
        <begin position="6"/>
        <end position="27"/>
    </location>
</feature>